<feature type="domain" description="Cation/H(+) antiporter C-terminal" evidence="13">
    <location>
        <begin position="632"/>
        <end position="776"/>
    </location>
</feature>
<dbReference type="EMBL" id="JAINDJ010000007">
    <property type="protein sequence ID" value="KAG9441186.1"/>
    <property type="molecule type" value="Genomic_DNA"/>
</dbReference>
<feature type="transmembrane region" description="Helical" evidence="10">
    <location>
        <begin position="416"/>
        <end position="433"/>
    </location>
</feature>
<dbReference type="PANTHER" id="PTHR32468">
    <property type="entry name" value="CATION/H + ANTIPORTER"/>
    <property type="match status" value="1"/>
</dbReference>
<feature type="transmembrane region" description="Helical" evidence="10">
    <location>
        <begin position="201"/>
        <end position="221"/>
    </location>
</feature>
<evidence type="ECO:0000259" key="12">
    <source>
        <dbReference type="Pfam" id="PF23256"/>
    </source>
</evidence>
<sequence length="788" mass="87173">MSINLQFNATSNSDRICSNIQRIWSYGFYGNNHSIYYSVPVLLLQVFTFSFIMGIIRLLLSPFNQPRFVSDSIAGIIMGPSFLGSYVGYAEAMFPIHAQLLSDTLASMGIVYYQFVEGLKIDLRGITQAGRKEVTICLCGIVSGYMLSQSFILAMKGFLPDRVRELGFLRFVPIACGMSAFPDVQPVLEELGLLNTELGRLAMTLAMLNSAFGILVSLLTQCARHTMKSGLKYGVYTFVASCVMYMLLFGVARPVTLWVVRRTPKGRKVGSDTVVAFMVVTLVAGTVSDSIGAAMFQAPLLFAMLIPPGPPLGSVLVLKIETFLKYFLIPIFFIFNGRKFNVFQSRSWSVWWFMVFTVFFGCVGKIVGTMLTAKYYKIPNQESFTLALILCFRGVMLLLTFANWAKFGIIDGPTLASIQVATIMVTAITAPMVRRLARRSTKPLFPYNGRSMERSKPNGEFRLMMCIYDDDNVSTLLNLLNASNGTRASPINLCILHLVELVGRGAPILTAHNPLAGVTQLYPTRLDHIVRAFEKLVTRTGGDVALYPFTSVSPYKTMHQDVCALAIDKRVCLVIVPLHKHTIFYGEAADGVGRLVARNILYEAPCSVGVLLDRSKLRSHVPKWTATGQFSFRVGTVFLGGADDREALCYVSRMVENPGVSLLALRCLAPYSGIDHGREKLIDDEVVGEFRLKALQQEDFVYREEMVSNVEEMMNSIRSMGTDFDLIVVGRRHPAHSLIVDALSDWSECVELGVIGDFFASSDFAKGGASVLSIQQNRMIGSLVNIGL</sequence>
<dbReference type="Pfam" id="PF23256">
    <property type="entry name" value="CHX17_2nd"/>
    <property type="match status" value="1"/>
</dbReference>
<keyword evidence="5" id="KW-0630">Potassium</keyword>
<evidence type="ECO:0000256" key="3">
    <source>
        <dbReference type="ARBA" id="ARBA00022538"/>
    </source>
</evidence>
<gene>
    <name evidence="14" type="ORF">H6P81_017040</name>
</gene>
<dbReference type="Gene3D" id="1.20.1530.20">
    <property type="match status" value="1"/>
</dbReference>
<dbReference type="GO" id="GO:0012505">
    <property type="term" value="C:endomembrane system"/>
    <property type="evidence" value="ECO:0007669"/>
    <property type="project" value="TreeGrafter"/>
</dbReference>
<evidence type="ECO:0000313" key="14">
    <source>
        <dbReference type="EMBL" id="KAG9441186.1"/>
    </source>
</evidence>
<evidence type="ECO:0000256" key="9">
    <source>
        <dbReference type="ARBA" id="ARBA00038341"/>
    </source>
</evidence>
<dbReference type="GO" id="GO:1902600">
    <property type="term" value="P:proton transmembrane transport"/>
    <property type="evidence" value="ECO:0007669"/>
    <property type="project" value="InterPro"/>
</dbReference>
<evidence type="ECO:0000256" key="1">
    <source>
        <dbReference type="ARBA" id="ARBA00004141"/>
    </source>
</evidence>
<evidence type="ECO:0008006" key="16">
    <source>
        <dbReference type="Google" id="ProtNLM"/>
    </source>
</evidence>
<keyword evidence="2" id="KW-0813">Transport</keyword>
<evidence type="ECO:0000256" key="7">
    <source>
        <dbReference type="ARBA" id="ARBA00023065"/>
    </source>
</evidence>
<feature type="transmembrane region" description="Helical" evidence="10">
    <location>
        <begin position="275"/>
        <end position="303"/>
    </location>
</feature>
<reference evidence="14 15" key="1">
    <citation type="submission" date="2021-07" db="EMBL/GenBank/DDBJ databases">
        <title>The Aristolochia fimbriata genome: insights into angiosperm evolution, floral development and chemical biosynthesis.</title>
        <authorList>
            <person name="Jiao Y."/>
        </authorList>
    </citation>
    <scope>NUCLEOTIDE SEQUENCE [LARGE SCALE GENOMIC DNA]</scope>
    <source>
        <strain evidence="14">IBCAS-2021</strain>
        <tissue evidence="14">Leaf</tissue>
    </source>
</reference>
<feature type="domain" description="Cation/H+ exchanger transmembrane" evidence="11">
    <location>
        <begin position="50"/>
        <end position="434"/>
    </location>
</feature>
<dbReference type="InterPro" id="IPR006153">
    <property type="entry name" value="Cation/H_exchanger_TM"/>
</dbReference>
<dbReference type="GO" id="GO:0006885">
    <property type="term" value="P:regulation of pH"/>
    <property type="evidence" value="ECO:0007669"/>
    <property type="project" value="TreeGrafter"/>
</dbReference>
<feature type="transmembrane region" description="Helical" evidence="10">
    <location>
        <begin position="72"/>
        <end position="90"/>
    </location>
</feature>
<evidence type="ECO:0000256" key="2">
    <source>
        <dbReference type="ARBA" id="ARBA00022448"/>
    </source>
</evidence>
<dbReference type="AlphaFoldDB" id="A0AAV7DYB1"/>
<proteinExistence type="inferred from homology"/>
<dbReference type="Pfam" id="PF23259">
    <property type="entry name" value="CHX17_C"/>
    <property type="match status" value="1"/>
</dbReference>
<feature type="transmembrane region" description="Helical" evidence="10">
    <location>
        <begin position="350"/>
        <end position="372"/>
    </location>
</feature>
<name>A0AAV7DYB1_ARIFI</name>
<dbReference type="Pfam" id="PF00999">
    <property type="entry name" value="Na_H_Exchanger"/>
    <property type="match status" value="1"/>
</dbReference>
<comment type="similarity">
    <text evidence="9">Belongs to the monovalent cation:proton antiporter 2 (CPA2) transporter (TC 2.A.37) family. CHX (TC 2.A.37.4) subfamily.</text>
</comment>
<evidence type="ECO:0000256" key="8">
    <source>
        <dbReference type="ARBA" id="ARBA00023136"/>
    </source>
</evidence>
<evidence type="ECO:0000259" key="11">
    <source>
        <dbReference type="Pfam" id="PF00999"/>
    </source>
</evidence>
<dbReference type="InterPro" id="IPR050794">
    <property type="entry name" value="CPA2_transporter"/>
</dbReference>
<keyword evidence="8 10" id="KW-0472">Membrane</keyword>
<keyword evidence="6 10" id="KW-1133">Transmembrane helix</keyword>
<evidence type="ECO:0000256" key="6">
    <source>
        <dbReference type="ARBA" id="ARBA00022989"/>
    </source>
</evidence>
<evidence type="ECO:0000313" key="15">
    <source>
        <dbReference type="Proteomes" id="UP000825729"/>
    </source>
</evidence>
<dbReference type="InterPro" id="IPR057290">
    <property type="entry name" value="CHX17_C"/>
</dbReference>
<dbReference type="InterPro" id="IPR057291">
    <property type="entry name" value="CHX17_2nd"/>
</dbReference>
<evidence type="ECO:0000259" key="13">
    <source>
        <dbReference type="Pfam" id="PF23259"/>
    </source>
</evidence>
<accession>A0AAV7DYB1</accession>
<feature type="transmembrane region" description="Helical" evidence="10">
    <location>
        <begin position="233"/>
        <end position="255"/>
    </location>
</feature>
<keyword evidence="15" id="KW-1185">Reference proteome</keyword>
<feature type="domain" description="Cation/H(+) antiporter central" evidence="12">
    <location>
        <begin position="496"/>
        <end position="615"/>
    </location>
</feature>
<comment type="caution">
    <text evidence="14">The sequence shown here is derived from an EMBL/GenBank/DDBJ whole genome shotgun (WGS) entry which is preliminary data.</text>
</comment>
<keyword evidence="4 10" id="KW-0812">Transmembrane</keyword>
<organism evidence="14 15">
    <name type="scientific">Aristolochia fimbriata</name>
    <name type="common">White veined hardy Dutchman's pipe vine</name>
    <dbReference type="NCBI Taxonomy" id="158543"/>
    <lineage>
        <taxon>Eukaryota</taxon>
        <taxon>Viridiplantae</taxon>
        <taxon>Streptophyta</taxon>
        <taxon>Embryophyta</taxon>
        <taxon>Tracheophyta</taxon>
        <taxon>Spermatophyta</taxon>
        <taxon>Magnoliopsida</taxon>
        <taxon>Magnoliidae</taxon>
        <taxon>Piperales</taxon>
        <taxon>Aristolochiaceae</taxon>
        <taxon>Aristolochia</taxon>
    </lineage>
</organism>
<comment type="subcellular location">
    <subcellularLocation>
        <location evidence="1">Membrane</location>
        <topology evidence="1">Multi-pass membrane protein</topology>
    </subcellularLocation>
</comment>
<dbReference type="PANTHER" id="PTHR32468:SF26">
    <property type="entry name" value="CATION_H(+) ANTIPORTER 15"/>
    <property type="match status" value="1"/>
</dbReference>
<evidence type="ECO:0000256" key="10">
    <source>
        <dbReference type="SAM" id="Phobius"/>
    </source>
</evidence>
<protein>
    <recommendedName>
        <fullName evidence="16">Cation/H+ exchanger domain-containing protein</fullName>
    </recommendedName>
</protein>
<keyword evidence="7" id="KW-0406">Ion transport</keyword>
<dbReference type="GO" id="GO:0016020">
    <property type="term" value="C:membrane"/>
    <property type="evidence" value="ECO:0007669"/>
    <property type="project" value="UniProtKB-SubCell"/>
</dbReference>
<dbReference type="GO" id="GO:0006813">
    <property type="term" value="P:potassium ion transport"/>
    <property type="evidence" value="ECO:0007669"/>
    <property type="project" value="UniProtKB-KW"/>
</dbReference>
<dbReference type="GO" id="GO:0015297">
    <property type="term" value="F:antiporter activity"/>
    <property type="evidence" value="ECO:0007669"/>
    <property type="project" value="InterPro"/>
</dbReference>
<keyword evidence="3" id="KW-0633">Potassium transport</keyword>
<feature type="transmembrane region" description="Helical" evidence="10">
    <location>
        <begin position="35"/>
        <end position="60"/>
    </location>
</feature>
<feature type="transmembrane region" description="Helical" evidence="10">
    <location>
        <begin position="384"/>
        <end position="404"/>
    </location>
</feature>
<dbReference type="InterPro" id="IPR038770">
    <property type="entry name" value="Na+/solute_symporter_sf"/>
</dbReference>
<evidence type="ECO:0000256" key="5">
    <source>
        <dbReference type="ARBA" id="ARBA00022958"/>
    </source>
</evidence>
<dbReference type="Proteomes" id="UP000825729">
    <property type="component" value="Unassembled WGS sequence"/>
</dbReference>
<feature type="transmembrane region" description="Helical" evidence="10">
    <location>
        <begin position="315"/>
        <end position="335"/>
    </location>
</feature>
<evidence type="ECO:0000256" key="4">
    <source>
        <dbReference type="ARBA" id="ARBA00022692"/>
    </source>
</evidence>